<name>A0A1G2QPE9_9BACT</name>
<sequence length="195" mass="22708">MIKFIDVIKSRRREYRIDEKATFVFFLYNYSGRLRIKIQAAGARVYIFSIFIGRGKDLFRLQVLQQHLSPQTFSEALVKGVFYDEAKLIYEGLIKIEKSAQGSHAYQKNQNLLMSKRGFVESRPSLEILANDVFCTHGSTTGRLNSDQLFYLRSRGLTKPQAQNLLIKGFLKEVFEKIENLGHFPELEKYQDRLN</sequence>
<dbReference type="PANTHER" id="PTHR43575">
    <property type="entry name" value="PROTEIN ABCI7, CHLOROPLASTIC"/>
    <property type="match status" value="1"/>
</dbReference>
<dbReference type="SUPFAM" id="SSF101960">
    <property type="entry name" value="Stabilizer of iron transporter SufD"/>
    <property type="match status" value="1"/>
</dbReference>
<dbReference type="InterPro" id="IPR000825">
    <property type="entry name" value="SUF_FeS_clus_asmbl_SufBD_core"/>
</dbReference>
<evidence type="ECO:0000259" key="1">
    <source>
        <dbReference type="Pfam" id="PF01458"/>
    </source>
</evidence>
<dbReference type="InterPro" id="IPR037284">
    <property type="entry name" value="SUF_FeS_clus_asmbl_SufBD_sf"/>
</dbReference>
<gene>
    <name evidence="2" type="ORF">A2117_01700</name>
</gene>
<dbReference type="AlphaFoldDB" id="A0A1G2QPE9"/>
<accession>A0A1G2QPE9</accession>
<comment type="caution">
    <text evidence="2">The sequence shown here is derived from an EMBL/GenBank/DDBJ whole genome shotgun (WGS) entry which is preliminary data.</text>
</comment>
<protein>
    <recommendedName>
        <fullName evidence="1">SUF system FeS cluster assembly SufBD core domain-containing protein</fullName>
    </recommendedName>
</protein>
<proteinExistence type="predicted"/>
<feature type="domain" description="SUF system FeS cluster assembly SufBD core" evidence="1">
    <location>
        <begin position="34"/>
        <end position="170"/>
    </location>
</feature>
<dbReference type="Pfam" id="PF01458">
    <property type="entry name" value="SUFBD_core"/>
    <property type="match status" value="1"/>
</dbReference>
<dbReference type="Proteomes" id="UP000179245">
    <property type="component" value="Unassembled WGS sequence"/>
</dbReference>
<organism evidence="2 3">
    <name type="scientific">Candidatus Wildermuthbacteria bacterium GWA2_46_15</name>
    <dbReference type="NCBI Taxonomy" id="1802443"/>
    <lineage>
        <taxon>Bacteria</taxon>
        <taxon>Candidatus Wildermuthiibacteriota</taxon>
    </lineage>
</organism>
<evidence type="ECO:0000313" key="2">
    <source>
        <dbReference type="EMBL" id="OHA61862.1"/>
    </source>
</evidence>
<reference evidence="2 3" key="1">
    <citation type="journal article" date="2016" name="Nat. Commun.">
        <title>Thousands of microbial genomes shed light on interconnected biogeochemical processes in an aquifer system.</title>
        <authorList>
            <person name="Anantharaman K."/>
            <person name="Brown C.T."/>
            <person name="Hug L.A."/>
            <person name="Sharon I."/>
            <person name="Castelle C.J."/>
            <person name="Probst A.J."/>
            <person name="Thomas B.C."/>
            <person name="Singh A."/>
            <person name="Wilkins M.J."/>
            <person name="Karaoz U."/>
            <person name="Brodie E.L."/>
            <person name="Williams K.H."/>
            <person name="Hubbard S.S."/>
            <person name="Banfield J.F."/>
        </authorList>
    </citation>
    <scope>NUCLEOTIDE SEQUENCE [LARGE SCALE GENOMIC DNA]</scope>
</reference>
<dbReference type="InterPro" id="IPR055346">
    <property type="entry name" value="Fe-S_cluster_assembly_SufBD"/>
</dbReference>
<dbReference type="EMBL" id="MHTO01000027">
    <property type="protein sequence ID" value="OHA61862.1"/>
    <property type="molecule type" value="Genomic_DNA"/>
</dbReference>
<dbReference type="PANTHER" id="PTHR43575:SF1">
    <property type="entry name" value="PROTEIN ABCI7, CHLOROPLASTIC"/>
    <property type="match status" value="1"/>
</dbReference>
<dbReference type="GO" id="GO:0016226">
    <property type="term" value="P:iron-sulfur cluster assembly"/>
    <property type="evidence" value="ECO:0007669"/>
    <property type="project" value="InterPro"/>
</dbReference>
<dbReference type="STRING" id="1802443.A2117_01700"/>
<evidence type="ECO:0000313" key="3">
    <source>
        <dbReference type="Proteomes" id="UP000179245"/>
    </source>
</evidence>